<sequence length="169" mass="18551">MVDDSAQLYTIEGFAAAFIILATAYLVGGTTSIYTPGDSHITDMQLEQIGSDVLAVMDTPTTQGADSELVGYVQNWNRAGFNASFWNLLNNRASGTDMLEYEASISYRNAAANTVQNTNFTFSQQPTGYEQAVRVTRLVTVPEDSSRPDGCPLEDHKQVVLLEVLLWRS</sequence>
<reference evidence="2" key="2">
    <citation type="submission" date="2019-02" db="EMBL/GenBank/DDBJ databases">
        <authorList>
            <person name="Chen S.-C."/>
            <person name="Chien H.-H."/>
            <person name="Lai M.-C."/>
        </authorList>
    </citation>
    <scope>NUCLEOTIDE SEQUENCE</scope>
    <source>
        <strain evidence="2">N2F9704</strain>
    </source>
</reference>
<keyword evidence="1" id="KW-1133">Transmembrane helix</keyword>
<evidence type="ECO:0000313" key="2">
    <source>
        <dbReference type="EMBL" id="QSZ67521.1"/>
    </source>
</evidence>
<evidence type="ECO:0000313" key="3">
    <source>
        <dbReference type="Proteomes" id="UP001042704"/>
    </source>
</evidence>
<dbReference type="RefSeq" id="WP_265580421.1">
    <property type="nucleotide sequence ID" value="NZ_CP036172.1"/>
</dbReference>
<dbReference type="AlphaFoldDB" id="A0A8A3S710"/>
<dbReference type="KEGG" id="maqe:RJ40_08400"/>
<dbReference type="Proteomes" id="UP001042704">
    <property type="component" value="Chromosome"/>
</dbReference>
<name>A0A8A3S710_9EURY</name>
<organism evidence="2 3">
    <name type="scientific">Methanofollis aquaemaris</name>
    <dbReference type="NCBI Taxonomy" id="126734"/>
    <lineage>
        <taxon>Archaea</taxon>
        <taxon>Methanobacteriati</taxon>
        <taxon>Methanobacteriota</taxon>
        <taxon>Stenosarchaea group</taxon>
        <taxon>Methanomicrobia</taxon>
        <taxon>Methanomicrobiales</taxon>
        <taxon>Methanomicrobiaceae</taxon>
        <taxon>Methanofollis</taxon>
    </lineage>
</organism>
<dbReference type="InterPro" id="IPR055712">
    <property type="entry name" value="DUF7288"/>
</dbReference>
<keyword evidence="1" id="KW-0472">Membrane</keyword>
<proteinExistence type="predicted"/>
<protein>
    <submittedName>
        <fullName evidence="2">Uncharacterized protein</fullName>
    </submittedName>
</protein>
<reference evidence="2" key="1">
    <citation type="journal article" date="2001" name="Int. J. Syst. Evol. Microbiol.">
        <title>Methanofollis aquaemaris sp. nov., a methanogen isolated from an aquaculture fish pond.</title>
        <authorList>
            <person name="Lai M.C."/>
            <person name="Chen S.C."/>
        </authorList>
    </citation>
    <scope>NUCLEOTIDE SEQUENCE</scope>
    <source>
        <strain evidence="2">N2F9704</strain>
    </source>
</reference>
<gene>
    <name evidence="2" type="ORF">RJ40_08400</name>
</gene>
<evidence type="ECO:0000256" key="1">
    <source>
        <dbReference type="SAM" id="Phobius"/>
    </source>
</evidence>
<dbReference type="EMBL" id="CP036172">
    <property type="protein sequence ID" value="QSZ67521.1"/>
    <property type="molecule type" value="Genomic_DNA"/>
</dbReference>
<dbReference type="Pfam" id="PF23959">
    <property type="entry name" value="DUF7288"/>
    <property type="match status" value="1"/>
</dbReference>
<keyword evidence="1" id="KW-0812">Transmembrane</keyword>
<feature type="transmembrane region" description="Helical" evidence="1">
    <location>
        <begin position="6"/>
        <end position="27"/>
    </location>
</feature>
<dbReference type="GeneID" id="76424380"/>
<accession>A0A8A3S710</accession>
<keyword evidence="3" id="KW-1185">Reference proteome</keyword>